<accession>A0A2J7TCC1</accession>
<dbReference type="Pfam" id="PF01584">
    <property type="entry name" value="CheW"/>
    <property type="match status" value="1"/>
</dbReference>
<dbReference type="OrthoDB" id="3291462at2"/>
<dbReference type="GO" id="GO:0005829">
    <property type="term" value="C:cytosol"/>
    <property type="evidence" value="ECO:0007669"/>
    <property type="project" value="TreeGrafter"/>
</dbReference>
<dbReference type="InterPro" id="IPR002545">
    <property type="entry name" value="CheW-lke_dom"/>
</dbReference>
<protein>
    <submittedName>
        <fullName evidence="2">Chemotaxis protein CheW</fullName>
    </submittedName>
</protein>
<name>A0A2J7TCC1_METSI</name>
<dbReference type="GO" id="GO:0007165">
    <property type="term" value="P:signal transduction"/>
    <property type="evidence" value="ECO:0007669"/>
    <property type="project" value="InterPro"/>
</dbReference>
<evidence type="ECO:0000313" key="2">
    <source>
        <dbReference type="EMBL" id="PNG24414.1"/>
    </source>
</evidence>
<organism evidence="2 3">
    <name type="scientific">Methylocella silvestris</name>
    <dbReference type="NCBI Taxonomy" id="199596"/>
    <lineage>
        <taxon>Bacteria</taxon>
        <taxon>Pseudomonadati</taxon>
        <taxon>Pseudomonadota</taxon>
        <taxon>Alphaproteobacteria</taxon>
        <taxon>Hyphomicrobiales</taxon>
        <taxon>Beijerinckiaceae</taxon>
        <taxon>Methylocella</taxon>
    </lineage>
</organism>
<reference evidence="2 3" key="1">
    <citation type="submission" date="2017-10" db="EMBL/GenBank/DDBJ databases">
        <title>Genome announcement of Methylocella silvestris TVC from permafrost.</title>
        <authorList>
            <person name="Wang J."/>
            <person name="Geng K."/>
            <person name="Ul-Haque F."/>
            <person name="Crombie A.T."/>
            <person name="Street L.E."/>
            <person name="Wookey P.A."/>
            <person name="Murrell J.C."/>
            <person name="Pratscher J."/>
        </authorList>
    </citation>
    <scope>NUCLEOTIDE SEQUENCE [LARGE SCALE GENOMIC DNA]</scope>
    <source>
        <strain evidence="2 3">TVC</strain>
    </source>
</reference>
<dbReference type="GO" id="GO:0006935">
    <property type="term" value="P:chemotaxis"/>
    <property type="evidence" value="ECO:0007669"/>
    <property type="project" value="InterPro"/>
</dbReference>
<dbReference type="InterPro" id="IPR036061">
    <property type="entry name" value="CheW-like_dom_sf"/>
</dbReference>
<dbReference type="Proteomes" id="UP000236286">
    <property type="component" value="Unassembled WGS sequence"/>
</dbReference>
<dbReference type="EMBL" id="PDZR01000033">
    <property type="protein sequence ID" value="PNG24414.1"/>
    <property type="molecule type" value="Genomic_DNA"/>
</dbReference>
<dbReference type="SUPFAM" id="SSF50341">
    <property type="entry name" value="CheW-like"/>
    <property type="match status" value="1"/>
</dbReference>
<dbReference type="SMART" id="SM00260">
    <property type="entry name" value="CheW"/>
    <property type="match status" value="1"/>
</dbReference>
<sequence length="161" mass="17369">MTHSETNSSRRAPDPARARELIAFRIGAQEFCVDIMSVREIRGWTPATALPQSPGFLRGVVNLRGAVLPIVDLSARLGFAPAEPTARHVIIVAQIGRQVVGLLVDAVSDILTVTDDLLQPTPDVASEMAKSFVRGVLAIDKRMISQIALDHVLPLSERDAA</sequence>
<dbReference type="AlphaFoldDB" id="A0A2J7TCC1"/>
<dbReference type="CDD" id="cd00732">
    <property type="entry name" value="CheW"/>
    <property type="match status" value="1"/>
</dbReference>
<dbReference type="PANTHER" id="PTHR22617:SF23">
    <property type="entry name" value="CHEMOTAXIS PROTEIN CHEW"/>
    <property type="match status" value="1"/>
</dbReference>
<dbReference type="Gene3D" id="2.30.30.40">
    <property type="entry name" value="SH3 Domains"/>
    <property type="match status" value="1"/>
</dbReference>
<proteinExistence type="predicted"/>
<gene>
    <name evidence="2" type="ORF">CR492_18865</name>
</gene>
<dbReference type="Gene3D" id="2.40.50.180">
    <property type="entry name" value="CheA-289, Domain 4"/>
    <property type="match status" value="1"/>
</dbReference>
<evidence type="ECO:0000313" key="3">
    <source>
        <dbReference type="Proteomes" id="UP000236286"/>
    </source>
</evidence>
<comment type="caution">
    <text evidence="2">The sequence shown here is derived from an EMBL/GenBank/DDBJ whole genome shotgun (WGS) entry which is preliminary data.</text>
</comment>
<evidence type="ECO:0000259" key="1">
    <source>
        <dbReference type="PROSITE" id="PS50851"/>
    </source>
</evidence>
<dbReference type="PANTHER" id="PTHR22617">
    <property type="entry name" value="CHEMOTAXIS SENSOR HISTIDINE KINASE-RELATED"/>
    <property type="match status" value="1"/>
</dbReference>
<dbReference type="InterPro" id="IPR039315">
    <property type="entry name" value="CheW"/>
</dbReference>
<dbReference type="RefSeq" id="WP_102845270.1">
    <property type="nucleotide sequence ID" value="NZ_PDZR01000033.1"/>
</dbReference>
<dbReference type="PROSITE" id="PS50851">
    <property type="entry name" value="CHEW"/>
    <property type="match status" value="1"/>
</dbReference>
<feature type="domain" description="CheW-like" evidence="1">
    <location>
        <begin position="18"/>
        <end position="158"/>
    </location>
</feature>